<evidence type="ECO:0000313" key="2">
    <source>
        <dbReference type="EMBL" id="WSB67946.1"/>
    </source>
</evidence>
<dbReference type="InterPro" id="IPR023606">
    <property type="entry name" value="CoA-Trfase_III_dom_1_sf"/>
</dbReference>
<feature type="compositionally biased region" description="Basic and acidic residues" evidence="1">
    <location>
        <begin position="430"/>
        <end position="440"/>
    </location>
</feature>
<dbReference type="SUPFAM" id="SSF89796">
    <property type="entry name" value="CoA-transferase family III (CaiB/BaiF)"/>
    <property type="match status" value="2"/>
</dbReference>
<name>A0ABZ1FCQ5_9ACTN</name>
<accession>A0ABZ1FCQ5</accession>
<keyword evidence="2" id="KW-0808">Transferase</keyword>
<dbReference type="GO" id="GO:0016740">
    <property type="term" value="F:transferase activity"/>
    <property type="evidence" value="ECO:0007669"/>
    <property type="project" value="UniProtKB-KW"/>
</dbReference>
<feature type="region of interest" description="Disordered" evidence="1">
    <location>
        <begin position="478"/>
        <end position="498"/>
    </location>
</feature>
<evidence type="ECO:0000256" key="1">
    <source>
        <dbReference type="SAM" id="MobiDB-lite"/>
    </source>
</evidence>
<keyword evidence="3" id="KW-1185">Reference proteome</keyword>
<evidence type="ECO:0000313" key="3">
    <source>
        <dbReference type="Proteomes" id="UP001344251"/>
    </source>
</evidence>
<proteinExistence type="predicted"/>
<dbReference type="Gene3D" id="3.40.50.10540">
    <property type="entry name" value="Crotonobetainyl-coa:carnitine coa-transferase, domain 1"/>
    <property type="match status" value="2"/>
</dbReference>
<organism evidence="2 3">
    <name type="scientific">Streptomyces decoyicus</name>
    <dbReference type="NCBI Taxonomy" id="249567"/>
    <lineage>
        <taxon>Bacteria</taxon>
        <taxon>Bacillati</taxon>
        <taxon>Actinomycetota</taxon>
        <taxon>Actinomycetes</taxon>
        <taxon>Kitasatosporales</taxon>
        <taxon>Streptomycetaceae</taxon>
        <taxon>Streptomyces</taxon>
    </lineage>
</organism>
<dbReference type="Pfam" id="PF02515">
    <property type="entry name" value="CoA_transf_3"/>
    <property type="match status" value="1"/>
</dbReference>
<gene>
    <name evidence="2" type="ORF">OG863_08225</name>
</gene>
<feature type="region of interest" description="Disordered" evidence="1">
    <location>
        <begin position="427"/>
        <end position="458"/>
    </location>
</feature>
<dbReference type="InterPro" id="IPR044855">
    <property type="entry name" value="CoA-Trfase_III_dom3_sf"/>
</dbReference>
<sequence>MGQRHGGGANGGTDLAWAALGGDPALTERIAFGGPPGLLPARLPAMSLARSTVAVCALAAAELAARRNGGPVPAVRVDDGAVATAFLSERHLRIDGRACSSFAPLSRFWRTADGWVRTHANYPHHRARLLHALDLPETADAPDVGTVLAGRRAADIEETVCAAGGLAVVARTPGEWDAHPQGAAVAAHPLLTLGTLDAGVPPRRLLPLAGPPTLPAAGLRVLDLTRVIAGPVATRTLALLGADVLRIDAPQLPESQDAHSDTGFGKRSAALDLGSSAGRASFEELLSRADVVVTGYRPGALDRFGLTPEALAARRPGLVVARLSAWGDDGPWGGRRGFDSLVQVATGIAAVEADAGSASGDSEQSRGGAQRSGIPGALPAQALDHGTGYLLAAAVFRALTEQSRTGGSFLATLALARTARWLMHGLGADGEPHAGPEGHGHAAQTPGADPYDPAAHLRETDSPLGRLRHALPPVSFDGSPATWAAPPGRCGTDAAVWR</sequence>
<dbReference type="Gene3D" id="3.30.1540.10">
    <property type="entry name" value="formyl-coa transferase, domain 3"/>
    <property type="match status" value="1"/>
</dbReference>
<dbReference type="RefSeq" id="WP_326617329.1">
    <property type="nucleotide sequence ID" value="NZ_CP109106.1"/>
</dbReference>
<dbReference type="InterPro" id="IPR050509">
    <property type="entry name" value="CoA-transferase_III"/>
</dbReference>
<protein>
    <submittedName>
        <fullName evidence="2">CoA transferase</fullName>
    </submittedName>
</protein>
<dbReference type="EMBL" id="CP109106">
    <property type="protein sequence ID" value="WSB67946.1"/>
    <property type="molecule type" value="Genomic_DNA"/>
</dbReference>
<dbReference type="PANTHER" id="PTHR48228:SF4">
    <property type="entry name" value="BLR3030 PROTEIN"/>
    <property type="match status" value="1"/>
</dbReference>
<dbReference type="PANTHER" id="PTHR48228">
    <property type="entry name" value="SUCCINYL-COA--D-CITRAMALATE COA-TRANSFERASE"/>
    <property type="match status" value="1"/>
</dbReference>
<feature type="region of interest" description="Disordered" evidence="1">
    <location>
        <begin position="353"/>
        <end position="378"/>
    </location>
</feature>
<dbReference type="InterPro" id="IPR003673">
    <property type="entry name" value="CoA-Trfase_fam_III"/>
</dbReference>
<reference evidence="2 3" key="1">
    <citation type="submission" date="2022-10" db="EMBL/GenBank/DDBJ databases">
        <title>The complete genomes of actinobacterial strains from the NBC collection.</title>
        <authorList>
            <person name="Joergensen T.S."/>
            <person name="Alvarez Arevalo M."/>
            <person name="Sterndorff E.B."/>
            <person name="Faurdal D."/>
            <person name="Vuksanovic O."/>
            <person name="Mourched A.-S."/>
            <person name="Charusanti P."/>
            <person name="Shaw S."/>
            <person name="Blin K."/>
            <person name="Weber T."/>
        </authorList>
    </citation>
    <scope>NUCLEOTIDE SEQUENCE [LARGE SCALE GENOMIC DNA]</scope>
    <source>
        <strain evidence="2 3">NBC 01774</strain>
    </source>
</reference>
<dbReference type="Proteomes" id="UP001344251">
    <property type="component" value="Chromosome"/>
</dbReference>